<sequence>MAGEATTSNAAAPIAAIVRTGGLGFLVLRMHPFLSSGSGGSDPPNDGSGGRRETEARRARRQPGGMRSVPWTLHPSTATDRSDMASHPRPARYASRWFEQFVGDMDPVARVQLAHETAAALLSRVRSDADAEVVERLVALAETDGIDSVAELWADARPHSLPGALWRIHLLRTMVAQQPVDVAAQYTTGVERLQTPDAVVAGAASPTGPEEIAALADEILRGAFAGDLALALDRAAAFSRIASAGALADADARDAFDEASASRLTARAARLTTLAVDLAASAALQRRDALH</sequence>
<comment type="caution">
    <text evidence="2">The sequence shown here is derived from an EMBL/GenBank/DDBJ whole genome shotgun (WGS) entry which is preliminary data.</text>
</comment>
<accession>A0ABP5MHB4</accession>
<name>A0ABP5MHB4_9MICO</name>
<keyword evidence="3" id="KW-1185">Reference proteome</keyword>
<reference evidence="3" key="1">
    <citation type="journal article" date="2019" name="Int. J. Syst. Evol. Microbiol.">
        <title>The Global Catalogue of Microorganisms (GCM) 10K type strain sequencing project: providing services to taxonomists for standard genome sequencing and annotation.</title>
        <authorList>
            <consortium name="The Broad Institute Genomics Platform"/>
            <consortium name="The Broad Institute Genome Sequencing Center for Infectious Disease"/>
            <person name="Wu L."/>
            <person name="Ma J."/>
        </authorList>
    </citation>
    <scope>NUCLEOTIDE SEQUENCE [LARGE SCALE GENOMIC DNA]</scope>
    <source>
        <strain evidence="3">JCM 16026</strain>
    </source>
</reference>
<evidence type="ECO:0000256" key="1">
    <source>
        <dbReference type="SAM" id="MobiDB-lite"/>
    </source>
</evidence>
<evidence type="ECO:0008006" key="4">
    <source>
        <dbReference type="Google" id="ProtNLM"/>
    </source>
</evidence>
<dbReference type="Proteomes" id="UP001501599">
    <property type="component" value="Unassembled WGS sequence"/>
</dbReference>
<evidence type="ECO:0000313" key="2">
    <source>
        <dbReference type="EMBL" id="GAA2173961.1"/>
    </source>
</evidence>
<proteinExistence type="predicted"/>
<gene>
    <name evidence="2" type="ORF">GCM10009846_18040</name>
</gene>
<protein>
    <recommendedName>
        <fullName evidence="4">DNA-directed RNA polymerase subunit beta</fullName>
    </recommendedName>
</protein>
<dbReference type="EMBL" id="BAAAQT010000006">
    <property type="protein sequence ID" value="GAA2173961.1"/>
    <property type="molecule type" value="Genomic_DNA"/>
</dbReference>
<feature type="region of interest" description="Disordered" evidence="1">
    <location>
        <begin position="35"/>
        <end position="87"/>
    </location>
</feature>
<evidence type="ECO:0000313" key="3">
    <source>
        <dbReference type="Proteomes" id="UP001501599"/>
    </source>
</evidence>
<organism evidence="2 3">
    <name type="scientific">Agrococcus versicolor</name>
    <dbReference type="NCBI Taxonomy" id="501482"/>
    <lineage>
        <taxon>Bacteria</taxon>
        <taxon>Bacillati</taxon>
        <taxon>Actinomycetota</taxon>
        <taxon>Actinomycetes</taxon>
        <taxon>Micrococcales</taxon>
        <taxon>Microbacteriaceae</taxon>
        <taxon>Agrococcus</taxon>
    </lineage>
</organism>